<evidence type="ECO:0000313" key="2">
    <source>
        <dbReference type="EMBL" id="RYC80391.1"/>
    </source>
</evidence>
<feature type="region of interest" description="Disordered" evidence="1">
    <location>
        <begin position="26"/>
        <end position="52"/>
    </location>
</feature>
<evidence type="ECO:0000313" key="3">
    <source>
        <dbReference type="Proteomes" id="UP000290540"/>
    </source>
</evidence>
<evidence type="ECO:0000256" key="1">
    <source>
        <dbReference type="SAM" id="MobiDB-lite"/>
    </source>
</evidence>
<organism evidence="2 3">
    <name type="scientific">Fusarium oxysporum f. sp. narcissi</name>
    <dbReference type="NCBI Taxonomy" id="451672"/>
    <lineage>
        <taxon>Eukaryota</taxon>
        <taxon>Fungi</taxon>
        <taxon>Dikarya</taxon>
        <taxon>Ascomycota</taxon>
        <taxon>Pezizomycotina</taxon>
        <taxon>Sordariomycetes</taxon>
        <taxon>Hypocreomycetidae</taxon>
        <taxon>Hypocreales</taxon>
        <taxon>Nectriaceae</taxon>
        <taxon>Fusarium</taxon>
        <taxon>Fusarium oxysporum species complex</taxon>
    </lineage>
</organism>
<dbReference type="Proteomes" id="UP000290540">
    <property type="component" value="Unassembled WGS sequence"/>
</dbReference>
<dbReference type="AlphaFoldDB" id="A0A4Q2V0L7"/>
<comment type="caution">
    <text evidence="2">The sequence shown here is derived from an EMBL/GenBank/DDBJ whole genome shotgun (WGS) entry which is preliminary data.</text>
</comment>
<name>A0A4Q2V0L7_FUSOX</name>
<gene>
    <name evidence="2" type="ORF">BFJ63_vAg16735</name>
</gene>
<dbReference type="EMBL" id="MQTW01000381">
    <property type="protein sequence ID" value="RYC80391.1"/>
    <property type="molecule type" value="Genomic_DNA"/>
</dbReference>
<reference evidence="2 3" key="1">
    <citation type="submission" date="2016-12" db="EMBL/GenBank/DDBJ databases">
        <title>Draft genome sequence of Fusarium oxysporum causing rot on Narcissus.</title>
        <authorList>
            <person name="Armitage A.D."/>
            <person name="Taylor A."/>
            <person name="Clarkson J.P."/>
            <person name="Harrison R.J."/>
            <person name="Jackson A.C."/>
        </authorList>
    </citation>
    <scope>NUCLEOTIDE SEQUENCE [LARGE SCALE GENOMIC DNA]</scope>
    <source>
        <strain evidence="2 3">N139</strain>
    </source>
</reference>
<protein>
    <submittedName>
        <fullName evidence="2">Uncharacterized protein</fullName>
    </submittedName>
</protein>
<proteinExistence type="predicted"/>
<accession>A0A4Q2V0L7</accession>
<sequence>MPVPIGLFAKQDPFATNRASQMVRGDNRLFPSSPMMELGGDDFGTGKNTTYP</sequence>